<evidence type="ECO:0000256" key="1">
    <source>
        <dbReference type="SAM" id="Phobius"/>
    </source>
</evidence>
<keyword evidence="1" id="KW-1133">Transmembrane helix</keyword>
<evidence type="ECO:0000313" key="3">
    <source>
        <dbReference type="Proteomes" id="UP001138757"/>
    </source>
</evidence>
<protein>
    <submittedName>
        <fullName evidence="2">Uncharacterized protein</fullName>
    </submittedName>
</protein>
<evidence type="ECO:0000313" key="2">
    <source>
        <dbReference type="EMBL" id="MBT2188772.1"/>
    </source>
</evidence>
<feature type="transmembrane region" description="Helical" evidence="1">
    <location>
        <begin position="36"/>
        <end position="58"/>
    </location>
</feature>
<proteinExistence type="predicted"/>
<gene>
    <name evidence="2" type="ORF">KK488_17605</name>
</gene>
<sequence>MLAFAGLTYSALLSFVLSSAARNRRAGVAHPPILTAVGYVLCGLSVGAAGLLPVWAAYNPAGVAALNTLTVTL</sequence>
<comment type="caution">
    <text evidence="2">The sequence shown here is derived from an EMBL/GenBank/DDBJ whole genome shotgun (WGS) entry which is preliminary data.</text>
</comment>
<keyword evidence="1" id="KW-0472">Membrane</keyword>
<accession>A0A9X1ISX4</accession>
<dbReference type="EMBL" id="JAHGAW010000012">
    <property type="protein sequence ID" value="MBT2188772.1"/>
    <property type="molecule type" value="Genomic_DNA"/>
</dbReference>
<keyword evidence="3" id="KW-1185">Reference proteome</keyword>
<dbReference type="AlphaFoldDB" id="A0A9X1ISX4"/>
<reference evidence="2" key="1">
    <citation type="submission" date="2021-05" db="EMBL/GenBank/DDBJ databases">
        <title>Genome of Sphingobium sp. strain.</title>
        <authorList>
            <person name="Fan R."/>
        </authorList>
    </citation>
    <scope>NUCLEOTIDE SEQUENCE</scope>
    <source>
        <strain evidence="2">H33</strain>
    </source>
</reference>
<organism evidence="2 3">
    <name type="scientific">Sphingobium nicotianae</name>
    <dbReference type="NCBI Taxonomy" id="2782607"/>
    <lineage>
        <taxon>Bacteria</taxon>
        <taxon>Pseudomonadati</taxon>
        <taxon>Pseudomonadota</taxon>
        <taxon>Alphaproteobacteria</taxon>
        <taxon>Sphingomonadales</taxon>
        <taxon>Sphingomonadaceae</taxon>
        <taxon>Sphingobium</taxon>
    </lineage>
</organism>
<keyword evidence="1" id="KW-0812">Transmembrane</keyword>
<dbReference type="RefSeq" id="WP_214625020.1">
    <property type="nucleotide sequence ID" value="NZ_JAHGAW010000012.1"/>
</dbReference>
<name>A0A9X1ISX4_9SPHN</name>
<dbReference type="Proteomes" id="UP001138757">
    <property type="component" value="Unassembled WGS sequence"/>
</dbReference>